<dbReference type="AlphaFoldDB" id="A0A7W2ICK5"/>
<dbReference type="EMBL" id="JACEZT010000009">
    <property type="protein sequence ID" value="MBA5638310.1"/>
    <property type="molecule type" value="Genomic_DNA"/>
</dbReference>
<name>A0A7W2ICK5_9BURK</name>
<accession>A0A7W2ICK5</accession>
<organism evidence="2 3">
    <name type="scientific">Rugamonas brunnea</name>
    <dbReference type="NCBI Taxonomy" id="2758569"/>
    <lineage>
        <taxon>Bacteria</taxon>
        <taxon>Pseudomonadati</taxon>
        <taxon>Pseudomonadota</taxon>
        <taxon>Betaproteobacteria</taxon>
        <taxon>Burkholderiales</taxon>
        <taxon>Oxalobacteraceae</taxon>
        <taxon>Telluria group</taxon>
        <taxon>Rugamonas</taxon>
    </lineage>
</organism>
<dbReference type="InterPro" id="IPR035923">
    <property type="entry name" value="TT1751-like_sf"/>
</dbReference>
<dbReference type="SUPFAM" id="SSF103247">
    <property type="entry name" value="TT1751-like"/>
    <property type="match status" value="1"/>
</dbReference>
<evidence type="ECO:0000259" key="1">
    <source>
        <dbReference type="Pfam" id="PF03625"/>
    </source>
</evidence>
<gene>
    <name evidence="2" type="ORF">H3H37_14725</name>
</gene>
<dbReference type="CDD" id="cd14797">
    <property type="entry name" value="DUF302"/>
    <property type="match status" value="1"/>
</dbReference>
<evidence type="ECO:0000313" key="2">
    <source>
        <dbReference type="EMBL" id="MBA5638310.1"/>
    </source>
</evidence>
<dbReference type="Gene3D" id="3.30.310.70">
    <property type="entry name" value="TT1751-like domain"/>
    <property type="match status" value="1"/>
</dbReference>
<evidence type="ECO:0000313" key="3">
    <source>
        <dbReference type="Proteomes" id="UP000534388"/>
    </source>
</evidence>
<dbReference type="Pfam" id="PF03625">
    <property type="entry name" value="DUF302"/>
    <property type="match status" value="1"/>
</dbReference>
<reference evidence="2 3" key="1">
    <citation type="submission" date="2020-07" db="EMBL/GenBank/DDBJ databases">
        <title>Novel species isolated from subtropical streams in China.</title>
        <authorList>
            <person name="Lu H."/>
        </authorList>
    </citation>
    <scope>NUCLEOTIDE SEQUENCE [LARGE SCALE GENOMIC DNA]</scope>
    <source>
        <strain evidence="2 3">LX20W</strain>
    </source>
</reference>
<protein>
    <submittedName>
        <fullName evidence="2">DUF302 domain-containing protein</fullName>
    </submittedName>
</protein>
<sequence length="163" mass="18307">MGKLEDGAGAQASKIWDRWIEADGDIAAATTWERKVRPGVSVQDVEDALASVALEDGVKQVGVLPLSEELRARTGQPQRFLKVYSYCSPEIARKMVDFSPHMAAYLPCRITLLEKEDGLWLYTLNMDMLIHMGRKLPPDLRESALKMRATIDKMLERGARGEF</sequence>
<dbReference type="InterPro" id="IPR005180">
    <property type="entry name" value="DUF302"/>
</dbReference>
<dbReference type="Proteomes" id="UP000534388">
    <property type="component" value="Unassembled WGS sequence"/>
</dbReference>
<keyword evidence="3" id="KW-1185">Reference proteome</keyword>
<comment type="caution">
    <text evidence="2">The sequence shown here is derived from an EMBL/GenBank/DDBJ whole genome shotgun (WGS) entry which is preliminary data.</text>
</comment>
<feature type="domain" description="DUF302" evidence="1">
    <location>
        <begin position="65"/>
        <end position="125"/>
    </location>
</feature>
<proteinExistence type="predicted"/>